<feature type="region of interest" description="Disordered" evidence="1">
    <location>
        <begin position="1"/>
        <end position="39"/>
    </location>
</feature>
<sequence length="94" mass="10470">MNEFTGGISNARNNEKRVQQQQQQQQHQQQQERAGSPSMQTWSVVLQRVCSMSDDLIASWGVDGTVASEYALRSAGTLLSLRHRRPGLTEGLKA</sequence>
<dbReference type="EMBL" id="BLXT01003199">
    <property type="protein sequence ID" value="GFO01197.1"/>
    <property type="molecule type" value="Genomic_DNA"/>
</dbReference>
<accession>A0AAV4A2T7</accession>
<name>A0AAV4A2T7_9GAST</name>
<gene>
    <name evidence="2" type="ORF">PoB_002770200</name>
</gene>
<evidence type="ECO:0000313" key="2">
    <source>
        <dbReference type="EMBL" id="GFO01197.1"/>
    </source>
</evidence>
<protein>
    <submittedName>
        <fullName evidence="2">Uncharacterized protein</fullName>
    </submittedName>
</protein>
<organism evidence="2 3">
    <name type="scientific">Plakobranchus ocellatus</name>
    <dbReference type="NCBI Taxonomy" id="259542"/>
    <lineage>
        <taxon>Eukaryota</taxon>
        <taxon>Metazoa</taxon>
        <taxon>Spiralia</taxon>
        <taxon>Lophotrochozoa</taxon>
        <taxon>Mollusca</taxon>
        <taxon>Gastropoda</taxon>
        <taxon>Heterobranchia</taxon>
        <taxon>Euthyneura</taxon>
        <taxon>Panpulmonata</taxon>
        <taxon>Sacoglossa</taxon>
        <taxon>Placobranchoidea</taxon>
        <taxon>Plakobranchidae</taxon>
        <taxon>Plakobranchus</taxon>
    </lineage>
</organism>
<feature type="compositionally biased region" description="Low complexity" evidence="1">
    <location>
        <begin position="19"/>
        <end position="31"/>
    </location>
</feature>
<comment type="caution">
    <text evidence="2">The sequence shown here is derived from an EMBL/GenBank/DDBJ whole genome shotgun (WGS) entry which is preliminary data.</text>
</comment>
<evidence type="ECO:0000313" key="3">
    <source>
        <dbReference type="Proteomes" id="UP000735302"/>
    </source>
</evidence>
<proteinExistence type="predicted"/>
<reference evidence="2 3" key="1">
    <citation type="journal article" date="2021" name="Elife">
        <title>Chloroplast acquisition without the gene transfer in kleptoplastic sea slugs, Plakobranchus ocellatus.</title>
        <authorList>
            <person name="Maeda T."/>
            <person name="Takahashi S."/>
            <person name="Yoshida T."/>
            <person name="Shimamura S."/>
            <person name="Takaki Y."/>
            <person name="Nagai Y."/>
            <person name="Toyoda A."/>
            <person name="Suzuki Y."/>
            <person name="Arimoto A."/>
            <person name="Ishii H."/>
            <person name="Satoh N."/>
            <person name="Nishiyama T."/>
            <person name="Hasebe M."/>
            <person name="Maruyama T."/>
            <person name="Minagawa J."/>
            <person name="Obokata J."/>
            <person name="Shigenobu S."/>
        </authorList>
    </citation>
    <scope>NUCLEOTIDE SEQUENCE [LARGE SCALE GENOMIC DNA]</scope>
</reference>
<dbReference type="AlphaFoldDB" id="A0AAV4A2T7"/>
<dbReference type="Proteomes" id="UP000735302">
    <property type="component" value="Unassembled WGS sequence"/>
</dbReference>
<keyword evidence="3" id="KW-1185">Reference proteome</keyword>
<evidence type="ECO:0000256" key="1">
    <source>
        <dbReference type="SAM" id="MobiDB-lite"/>
    </source>
</evidence>